<evidence type="ECO:0000313" key="2">
    <source>
        <dbReference type="Proteomes" id="UP001162800"/>
    </source>
</evidence>
<reference evidence="1" key="1">
    <citation type="submission" date="2022-09" db="EMBL/GenBank/DDBJ databases">
        <title>The complete genome of Acidovorax sp. 5MLIR.</title>
        <authorList>
            <person name="Liu L."/>
            <person name="Yue J."/>
            <person name="Yang F."/>
            <person name="Yuan J."/>
            <person name="Li L."/>
        </authorList>
    </citation>
    <scope>NUCLEOTIDE SEQUENCE</scope>
    <source>
        <strain evidence="1">5MLIR</strain>
    </source>
</reference>
<gene>
    <name evidence="1" type="ORF">M9799_04195</name>
</gene>
<sequence>MPPLDAFPAQQDRCHAAGQLASDVPQQTGTNAPHWLQASVQWVSQALRQQWSIQVHELHLFLEIHAREAVLEQAHYYCTGLAGWATRSIFERIEHMHLPPGLKLLVTTTVLHQTQVFCGALVNQLHDQTQALFNGIQQILHGEKPLPAAALQPAMEKSATQAVALEPSGKLPESAGDAPAQATASVDLVGNWDMNAGAPLL</sequence>
<dbReference type="RefSeq" id="WP_231044012.1">
    <property type="nucleotide sequence ID" value="NZ_CP106881.1"/>
</dbReference>
<dbReference type="EMBL" id="CP106881">
    <property type="protein sequence ID" value="UYG52452.1"/>
    <property type="molecule type" value="Genomic_DNA"/>
</dbReference>
<name>A0ABY6GBI8_9BURK</name>
<keyword evidence="2" id="KW-1185">Reference proteome</keyword>
<protein>
    <submittedName>
        <fullName evidence="1">Uncharacterized protein</fullName>
    </submittedName>
</protein>
<evidence type="ECO:0000313" key="1">
    <source>
        <dbReference type="EMBL" id="UYG52452.1"/>
    </source>
</evidence>
<accession>A0ABY6GBI8</accession>
<dbReference type="Proteomes" id="UP001162800">
    <property type="component" value="Chromosome"/>
</dbReference>
<organism evidence="1 2">
    <name type="scientific">Comamonas endophytica</name>
    <dbReference type="NCBI Taxonomy" id="2949090"/>
    <lineage>
        <taxon>Bacteria</taxon>
        <taxon>Pseudomonadati</taxon>
        <taxon>Pseudomonadota</taxon>
        <taxon>Betaproteobacteria</taxon>
        <taxon>Burkholderiales</taxon>
        <taxon>Comamonadaceae</taxon>
        <taxon>Comamonas</taxon>
    </lineage>
</organism>
<proteinExistence type="predicted"/>